<dbReference type="PANTHER" id="PTHR15852">
    <property type="entry name" value="PLASTID TRANSCRIPTIONALLY ACTIVE PROTEIN"/>
    <property type="match status" value="1"/>
</dbReference>
<sequence>MKDAWLDTCSTTIQDFVERSTRLQPDNLDLELVEKIDFDYQINLSLHFRIETTDHTQVGRVSAGNGTRVFTSTFQYAEALQAETSAVLSRAETLREAQALVLSHPYGALKKDHEIYSHPTRLCLTEDCTNCNGRGQVNCSWCYGTGRVSCTTCGGSGQVLEQRSHFDHYTNQYRTESHYRMCYTCSGGKVNCNHCSGSGNQRCSPCDGTGETTRITRLSSVAVPKYQLIYHREDVPTFIKDGLYKAGIPELASYGAVELADSGIDEGLRNVNFFYNASIPFARFTSQLRQAQLAEQPVNWIVYGRRPQILDAGHVVELMLKNDLNELVYRSTRGKLLNPLVAACSRKTVATFMESEAHQDMLDANRAGKSGEMLREAMNRGVTTTYIDEALTSLKAITQAVQNWSVVKWAIFSAVIIYLFMPLYTAYGDIWISDIATGRVYLTPFLRWDSQQNLLASLEVLARYCGLFIVIAAVVISFLGYLWRRGWVRWRMGQHLSKWAVNEKILRSGWFKSLLLTSLLTTSLLLFFPIWVTNEGELFGQYSLIELLRWVAQSLR</sequence>
<dbReference type="RefSeq" id="WP_032616294.1">
    <property type="nucleotide sequence ID" value="NZ_CP083630.1"/>
</dbReference>
<keyword evidence="1" id="KW-1133">Transmembrane helix</keyword>
<feature type="transmembrane region" description="Helical" evidence="1">
    <location>
        <begin position="514"/>
        <end position="532"/>
    </location>
</feature>
<feature type="transmembrane region" description="Helical" evidence="1">
    <location>
        <begin position="461"/>
        <end position="483"/>
    </location>
</feature>
<keyword evidence="1" id="KW-0472">Membrane</keyword>
<organism evidence="2 3">
    <name type="scientific">Leclercia adecarboxylata</name>
    <dbReference type="NCBI Taxonomy" id="83655"/>
    <lineage>
        <taxon>Bacteria</taxon>
        <taxon>Pseudomonadati</taxon>
        <taxon>Pseudomonadota</taxon>
        <taxon>Gammaproteobacteria</taxon>
        <taxon>Enterobacterales</taxon>
        <taxon>Enterobacteriaceae</taxon>
        <taxon>Leclercia</taxon>
    </lineage>
</organism>
<proteinExistence type="predicted"/>
<comment type="caution">
    <text evidence="2">The sequence shown here is derived from an EMBL/GenBank/DDBJ whole genome shotgun (WGS) entry which is preliminary data.</text>
</comment>
<dbReference type="AlphaFoldDB" id="A0A855EL96"/>
<name>A0A855EL96_9ENTR</name>
<dbReference type="Proteomes" id="UP000222768">
    <property type="component" value="Unassembled WGS sequence"/>
</dbReference>
<dbReference type="GO" id="GO:0051082">
    <property type="term" value="F:unfolded protein binding"/>
    <property type="evidence" value="ECO:0007669"/>
    <property type="project" value="InterPro"/>
</dbReference>
<gene>
    <name evidence="2" type="ORF">CRX53_00870</name>
</gene>
<dbReference type="PANTHER" id="PTHR15852:SF54">
    <property type="entry name" value="PROTEIN SSUH2 HOMOLOG"/>
    <property type="match status" value="1"/>
</dbReference>
<dbReference type="GO" id="GO:0031072">
    <property type="term" value="F:heat shock protein binding"/>
    <property type="evidence" value="ECO:0007669"/>
    <property type="project" value="InterPro"/>
</dbReference>
<dbReference type="InterPro" id="IPR001305">
    <property type="entry name" value="HSP_DnaJ_Cys-rich_dom"/>
</dbReference>
<dbReference type="CDD" id="cd10719">
    <property type="entry name" value="DnaJ_zf"/>
    <property type="match status" value="1"/>
</dbReference>
<reference evidence="3" key="1">
    <citation type="submission" date="2017-09" db="EMBL/GenBank/DDBJ databases">
        <title>FDA dAtabase for Regulatory Grade micrObial Sequences (FDA-ARGOS): Supporting development and validation of Infectious Disease Dx tests.</title>
        <authorList>
            <person name="Minogue T."/>
            <person name="Wolcott M."/>
            <person name="Wasieloski L."/>
            <person name="Aguilar W."/>
            <person name="Moore D."/>
            <person name="Tallon L."/>
            <person name="Sadzewicz L."/>
            <person name="Ott S."/>
            <person name="Zhao X."/>
            <person name="Nagaraj S."/>
            <person name="Vavikolanu K."/>
            <person name="Aluvathingal J."/>
            <person name="Nadendla S."/>
            <person name="Sichtig H."/>
        </authorList>
    </citation>
    <scope>NUCLEOTIDE SEQUENCE [LARGE SCALE GENOMIC DNA]</scope>
    <source>
        <strain evidence="3">FDAARGOS_404</strain>
    </source>
</reference>
<protein>
    <submittedName>
        <fullName evidence="2">Uncharacterized protein</fullName>
    </submittedName>
</protein>
<evidence type="ECO:0000313" key="2">
    <source>
        <dbReference type="EMBL" id="PHH02611.1"/>
    </source>
</evidence>
<evidence type="ECO:0000313" key="3">
    <source>
        <dbReference type="Proteomes" id="UP000222768"/>
    </source>
</evidence>
<evidence type="ECO:0000256" key="1">
    <source>
        <dbReference type="SAM" id="Phobius"/>
    </source>
</evidence>
<dbReference type="EMBL" id="PDLK01000002">
    <property type="protein sequence ID" value="PHH02611.1"/>
    <property type="molecule type" value="Genomic_DNA"/>
</dbReference>
<accession>A0A855EL96</accession>
<keyword evidence="1" id="KW-0812">Transmembrane</keyword>
<feature type="transmembrane region" description="Helical" evidence="1">
    <location>
        <begin position="409"/>
        <end position="427"/>
    </location>
</feature>